<feature type="transmembrane region" description="Helical" evidence="6">
    <location>
        <begin position="6"/>
        <end position="26"/>
    </location>
</feature>
<keyword evidence="2" id="KW-1003">Cell membrane</keyword>
<dbReference type="KEGG" id="acij:JS278_01858"/>
<reference evidence="7 8" key="1">
    <citation type="submission" date="2017-12" db="EMBL/GenBank/DDBJ databases">
        <title>The whole genome sequence of the Acidipropionibacterium virtanenii sp. nov. type strain JS278.</title>
        <authorList>
            <person name="Laine P."/>
            <person name="Deptula P."/>
            <person name="Varmanen P."/>
            <person name="Auvinen P."/>
        </authorList>
    </citation>
    <scope>NUCLEOTIDE SEQUENCE [LARGE SCALE GENOMIC DNA]</scope>
    <source>
        <strain evidence="7 8">JS278</strain>
    </source>
</reference>
<name>A0A344UUR8_9ACTN</name>
<sequence>MTTYFTGLLTGLGLIVAIGAQNAYIIRQGVRRAGIGGIVLICILSDVVLILAGTAGIGVLVARAGWLLQILRWAGAGYLVWFAIASLRSASRPAALLAAGPTRNHRVYLTALALTWLNPHVYLDTVILLGSLANQHGPDHRWVFAAGAVTGSAVWFSGLGFGARAMAGPLSRASVWRALDLVIGVTMLILAARLLMSRPG</sequence>
<feature type="transmembrane region" description="Helical" evidence="6">
    <location>
        <begin position="175"/>
        <end position="196"/>
    </location>
</feature>
<gene>
    <name evidence="7" type="primary">argO</name>
    <name evidence="7" type="ORF">JS278_01858</name>
</gene>
<evidence type="ECO:0000313" key="8">
    <source>
        <dbReference type="Proteomes" id="UP000251995"/>
    </source>
</evidence>
<dbReference type="EMBL" id="CP025198">
    <property type="protein sequence ID" value="AXE39016.1"/>
    <property type="molecule type" value="Genomic_DNA"/>
</dbReference>
<keyword evidence="8" id="KW-1185">Reference proteome</keyword>
<keyword evidence="3 6" id="KW-0812">Transmembrane</keyword>
<keyword evidence="4 6" id="KW-1133">Transmembrane helix</keyword>
<accession>A0A344UUR8</accession>
<dbReference type="RefSeq" id="WP_114044933.1">
    <property type="nucleotide sequence ID" value="NZ_CP025198.1"/>
</dbReference>
<evidence type="ECO:0000256" key="6">
    <source>
        <dbReference type="SAM" id="Phobius"/>
    </source>
</evidence>
<keyword evidence="5 6" id="KW-0472">Membrane</keyword>
<evidence type="ECO:0000256" key="2">
    <source>
        <dbReference type="ARBA" id="ARBA00022475"/>
    </source>
</evidence>
<feature type="transmembrane region" description="Helical" evidence="6">
    <location>
        <begin position="38"/>
        <end position="60"/>
    </location>
</feature>
<feature type="transmembrane region" description="Helical" evidence="6">
    <location>
        <begin position="107"/>
        <end position="130"/>
    </location>
</feature>
<dbReference type="InterPro" id="IPR001123">
    <property type="entry name" value="LeuE-type"/>
</dbReference>
<dbReference type="PANTHER" id="PTHR30086:SF20">
    <property type="entry name" value="ARGININE EXPORTER PROTEIN ARGO-RELATED"/>
    <property type="match status" value="1"/>
</dbReference>
<organism evidence="7 8">
    <name type="scientific">Acidipropionibacterium virtanenii</name>
    <dbReference type="NCBI Taxonomy" id="2057246"/>
    <lineage>
        <taxon>Bacteria</taxon>
        <taxon>Bacillati</taxon>
        <taxon>Actinomycetota</taxon>
        <taxon>Actinomycetes</taxon>
        <taxon>Propionibacteriales</taxon>
        <taxon>Propionibacteriaceae</taxon>
        <taxon>Acidipropionibacterium</taxon>
    </lineage>
</organism>
<evidence type="ECO:0000256" key="4">
    <source>
        <dbReference type="ARBA" id="ARBA00022989"/>
    </source>
</evidence>
<evidence type="ECO:0000256" key="3">
    <source>
        <dbReference type="ARBA" id="ARBA00022692"/>
    </source>
</evidence>
<dbReference type="GO" id="GO:0015171">
    <property type="term" value="F:amino acid transmembrane transporter activity"/>
    <property type="evidence" value="ECO:0007669"/>
    <property type="project" value="TreeGrafter"/>
</dbReference>
<dbReference type="OrthoDB" id="5638726at2"/>
<proteinExistence type="predicted"/>
<dbReference type="Proteomes" id="UP000251995">
    <property type="component" value="Chromosome"/>
</dbReference>
<feature type="transmembrane region" description="Helical" evidence="6">
    <location>
        <begin position="66"/>
        <end position="87"/>
    </location>
</feature>
<dbReference type="PANTHER" id="PTHR30086">
    <property type="entry name" value="ARGININE EXPORTER PROTEIN ARGO"/>
    <property type="match status" value="1"/>
</dbReference>
<protein>
    <submittedName>
        <fullName evidence="7">Arginine exporter protein ArgO</fullName>
    </submittedName>
</protein>
<feature type="transmembrane region" description="Helical" evidence="6">
    <location>
        <begin position="142"/>
        <end position="163"/>
    </location>
</feature>
<dbReference type="AlphaFoldDB" id="A0A344UUR8"/>
<evidence type="ECO:0000256" key="1">
    <source>
        <dbReference type="ARBA" id="ARBA00004651"/>
    </source>
</evidence>
<comment type="subcellular location">
    <subcellularLocation>
        <location evidence="1">Cell membrane</location>
        <topology evidence="1">Multi-pass membrane protein</topology>
    </subcellularLocation>
</comment>
<evidence type="ECO:0000256" key="5">
    <source>
        <dbReference type="ARBA" id="ARBA00023136"/>
    </source>
</evidence>
<dbReference type="GO" id="GO:0005886">
    <property type="term" value="C:plasma membrane"/>
    <property type="evidence" value="ECO:0007669"/>
    <property type="project" value="UniProtKB-SubCell"/>
</dbReference>
<evidence type="ECO:0000313" key="7">
    <source>
        <dbReference type="EMBL" id="AXE39016.1"/>
    </source>
</evidence>
<dbReference type="Pfam" id="PF01810">
    <property type="entry name" value="LysE"/>
    <property type="match status" value="1"/>
</dbReference>